<dbReference type="Proteomes" id="UP001362999">
    <property type="component" value="Unassembled WGS sequence"/>
</dbReference>
<organism evidence="2 3">
    <name type="scientific">Favolaschia claudopus</name>
    <dbReference type="NCBI Taxonomy" id="2862362"/>
    <lineage>
        <taxon>Eukaryota</taxon>
        <taxon>Fungi</taxon>
        <taxon>Dikarya</taxon>
        <taxon>Basidiomycota</taxon>
        <taxon>Agaricomycotina</taxon>
        <taxon>Agaricomycetes</taxon>
        <taxon>Agaricomycetidae</taxon>
        <taxon>Agaricales</taxon>
        <taxon>Marasmiineae</taxon>
        <taxon>Mycenaceae</taxon>
        <taxon>Favolaschia</taxon>
    </lineage>
</organism>
<comment type="caution">
    <text evidence="2">The sequence shown here is derived from an EMBL/GenBank/DDBJ whole genome shotgun (WGS) entry which is preliminary data.</text>
</comment>
<feature type="compositionally biased region" description="Polar residues" evidence="1">
    <location>
        <begin position="201"/>
        <end position="210"/>
    </location>
</feature>
<dbReference type="AlphaFoldDB" id="A0AAW0E6F1"/>
<evidence type="ECO:0000313" key="2">
    <source>
        <dbReference type="EMBL" id="KAK7059493.1"/>
    </source>
</evidence>
<feature type="compositionally biased region" description="Polar residues" evidence="1">
    <location>
        <begin position="184"/>
        <end position="193"/>
    </location>
</feature>
<accession>A0AAW0E6F1</accession>
<keyword evidence="3" id="KW-1185">Reference proteome</keyword>
<gene>
    <name evidence="2" type="ORF">R3P38DRAFT_3167899</name>
</gene>
<feature type="compositionally biased region" description="Acidic residues" evidence="1">
    <location>
        <begin position="457"/>
        <end position="468"/>
    </location>
</feature>
<evidence type="ECO:0000256" key="1">
    <source>
        <dbReference type="SAM" id="MobiDB-lite"/>
    </source>
</evidence>
<feature type="region of interest" description="Disordered" evidence="1">
    <location>
        <begin position="183"/>
        <end position="265"/>
    </location>
</feature>
<feature type="compositionally biased region" description="Low complexity" evidence="1">
    <location>
        <begin position="238"/>
        <end position="259"/>
    </location>
</feature>
<dbReference type="EMBL" id="JAWWNJ010000003">
    <property type="protein sequence ID" value="KAK7059493.1"/>
    <property type="molecule type" value="Genomic_DNA"/>
</dbReference>
<reference evidence="2 3" key="1">
    <citation type="journal article" date="2024" name="J Genomics">
        <title>Draft genome sequencing and assembly of Favolaschia claudopus CIRM-BRFM 2984 isolated from oak limbs.</title>
        <authorList>
            <person name="Navarro D."/>
            <person name="Drula E."/>
            <person name="Chaduli D."/>
            <person name="Cazenave R."/>
            <person name="Ahrendt S."/>
            <person name="Wang J."/>
            <person name="Lipzen A."/>
            <person name="Daum C."/>
            <person name="Barry K."/>
            <person name="Grigoriev I.V."/>
            <person name="Favel A."/>
            <person name="Rosso M.N."/>
            <person name="Martin F."/>
        </authorList>
    </citation>
    <scope>NUCLEOTIDE SEQUENCE [LARGE SCALE GENOMIC DNA]</scope>
    <source>
        <strain evidence="2 3">CIRM-BRFM 2984</strain>
    </source>
</reference>
<proteinExistence type="predicted"/>
<sequence>MTDYDDPMIDGPQREPPPEPSTSTQDAAGTKRQAVSGPSQTERDQLRSQINCLQDQVKQEIRRRKAQEASTQQQLSEVEQKAYNKAHAAAQREMERIIKDYEAAATVYYAQQNAEEIGKARQYATELRAALDQGTATFDEQMTAAAQGFQDLQNQLESERLEHEKELAEKTDQIMELMNKLRNNKPSAPSSTRPEPEAGQPSFTMSFTSRQQRHQRQVDRILNTKGVDIPILPLRPVSPTTNATPSSSSSGSTSNSGNPDPQDLDNASVQTIVRAFNETLQNLGLQQVIRIETGSQGKKKKGSKRKRINLSELERAVQAQRELLCKEDDLDYKQGLREVWRASQGLMRYQDFRGYSPADIGSVKKCDAGGAGPAISDYQLDFSKGYLSSLWNCKIIDKLVAYFFHARSKSPNGWGLPDVTDGYIRGIFHNVALKQSYDQYKKGQPRHIPELGRYETQEEVDERCDEDDDKRKGEKARRENKAQKLDRRKGLVEKQITLKMMKRDPDLKTWEYLKVLLKWLGVAGMSSEDPDSRDVGGIVRVVYTVRICLWRHPNITEYLQMIDKTEKRKANACPRVTGTAYGRSDAPIGLPLKMYNPKWLDEKKEVFPAFEEVLEVSQEAFDFLVVATSNSRV</sequence>
<name>A0AAW0E6F1_9AGAR</name>
<feature type="compositionally biased region" description="Basic and acidic residues" evidence="1">
    <location>
        <begin position="469"/>
        <end position="486"/>
    </location>
</feature>
<evidence type="ECO:0000313" key="3">
    <source>
        <dbReference type="Proteomes" id="UP001362999"/>
    </source>
</evidence>
<feature type="region of interest" description="Disordered" evidence="1">
    <location>
        <begin position="448"/>
        <end position="486"/>
    </location>
</feature>
<protein>
    <submittedName>
        <fullName evidence="2">Uncharacterized protein</fullName>
    </submittedName>
</protein>
<feature type="region of interest" description="Disordered" evidence="1">
    <location>
        <begin position="1"/>
        <end position="48"/>
    </location>
</feature>